<evidence type="ECO:0000259" key="3">
    <source>
        <dbReference type="Pfam" id="PF00646"/>
    </source>
</evidence>
<evidence type="ECO:0008006" key="7">
    <source>
        <dbReference type="Google" id="ProtNLM"/>
    </source>
</evidence>
<protein>
    <recommendedName>
        <fullName evidence="7">F-box domain-containing protein</fullName>
    </recommendedName>
</protein>
<dbReference type="EMBL" id="JBCNJP010000027">
    <property type="protein sequence ID" value="KAK9051554.1"/>
    <property type="molecule type" value="Genomic_DNA"/>
</dbReference>
<dbReference type="SUPFAM" id="SSF81383">
    <property type="entry name" value="F-box domain"/>
    <property type="match status" value="1"/>
</dbReference>
<name>A0AAP0GKK0_9ASTR</name>
<keyword evidence="2" id="KW-1133">Transmembrane helix</keyword>
<evidence type="ECO:0000313" key="5">
    <source>
        <dbReference type="EMBL" id="KAK9051554.1"/>
    </source>
</evidence>
<dbReference type="Proteomes" id="UP001408789">
    <property type="component" value="Unassembled WGS sequence"/>
</dbReference>
<dbReference type="PANTHER" id="PTHR45463">
    <property type="entry name" value="OS09G0392200 PROTEIN"/>
    <property type="match status" value="1"/>
</dbReference>
<evidence type="ECO:0000313" key="6">
    <source>
        <dbReference type="Proteomes" id="UP001408789"/>
    </source>
</evidence>
<sequence length="360" mass="42138">MAITRRMTAKLNQDSCSRKTPNTIDNDGDSGSWSYLIHDILISIISRLGVIDFVSISCVCKSWRTFALLNRKMFMLSRQPMSIRIYPEVPKKKVCYLEDLQGRKFKTILPRSSGRIFLGLVSGYLILFGWKARDFKLVNPITRHELHFPRFDFYKIPAPEHFGCILAFSSKMSKWVFVVSVRYSSEVSFSFSRERAYWTGGWTRLSSDFPIRDLHFFQGKIYALSDDILLCEVRLSPTPTLTLLKMKNYVNSEVKFSHLTTWGEKLYVVGYHPLVRFCAVFEVDFDQMRWLNSEIALALKENVCFVKFFKSCVAKLEFWTDSCGQFEWFGTDKNNNKRIHITEDMWYCPHKCLDVNLLHE</sequence>
<dbReference type="Pfam" id="PF03478">
    <property type="entry name" value="Beta-prop_KIB1-4"/>
    <property type="match status" value="1"/>
</dbReference>
<dbReference type="PANTHER" id="PTHR45463:SF8">
    <property type="entry name" value="OS09G0392200 PROTEIN"/>
    <property type="match status" value="1"/>
</dbReference>
<evidence type="ECO:0000256" key="2">
    <source>
        <dbReference type="SAM" id="Phobius"/>
    </source>
</evidence>
<organism evidence="5 6">
    <name type="scientific">Deinandra increscens subsp. villosa</name>
    <dbReference type="NCBI Taxonomy" id="3103831"/>
    <lineage>
        <taxon>Eukaryota</taxon>
        <taxon>Viridiplantae</taxon>
        <taxon>Streptophyta</taxon>
        <taxon>Embryophyta</taxon>
        <taxon>Tracheophyta</taxon>
        <taxon>Spermatophyta</taxon>
        <taxon>Magnoliopsida</taxon>
        <taxon>eudicotyledons</taxon>
        <taxon>Gunneridae</taxon>
        <taxon>Pentapetalae</taxon>
        <taxon>asterids</taxon>
        <taxon>campanulids</taxon>
        <taxon>Asterales</taxon>
        <taxon>Asteraceae</taxon>
        <taxon>Asteroideae</taxon>
        <taxon>Heliantheae alliance</taxon>
        <taxon>Madieae</taxon>
        <taxon>Madiinae</taxon>
        <taxon>Deinandra</taxon>
    </lineage>
</organism>
<dbReference type="Gene3D" id="1.20.1280.50">
    <property type="match status" value="1"/>
</dbReference>
<keyword evidence="6" id="KW-1185">Reference proteome</keyword>
<evidence type="ECO:0000259" key="4">
    <source>
        <dbReference type="Pfam" id="PF03478"/>
    </source>
</evidence>
<feature type="compositionally biased region" description="Polar residues" evidence="1">
    <location>
        <begin position="10"/>
        <end position="23"/>
    </location>
</feature>
<dbReference type="InterPro" id="IPR036047">
    <property type="entry name" value="F-box-like_dom_sf"/>
</dbReference>
<dbReference type="AlphaFoldDB" id="A0AAP0GKK0"/>
<keyword evidence="2" id="KW-0812">Transmembrane</keyword>
<feature type="transmembrane region" description="Helical" evidence="2">
    <location>
        <begin position="113"/>
        <end position="130"/>
    </location>
</feature>
<feature type="region of interest" description="Disordered" evidence="1">
    <location>
        <begin position="1"/>
        <end position="23"/>
    </location>
</feature>
<evidence type="ECO:0000256" key="1">
    <source>
        <dbReference type="SAM" id="MobiDB-lite"/>
    </source>
</evidence>
<proteinExistence type="predicted"/>
<feature type="domain" description="KIB1-4 beta-propeller" evidence="4">
    <location>
        <begin position="105"/>
        <end position="292"/>
    </location>
</feature>
<dbReference type="InterPro" id="IPR005174">
    <property type="entry name" value="KIB1-4_b-propeller"/>
</dbReference>
<keyword evidence="2" id="KW-0472">Membrane</keyword>
<dbReference type="InterPro" id="IPR001810">
    <property type="entry name" value="F-box_dom"/>
</dbReference>
<gene>
    <name evidence="5" type="ORF">SSX86_028181</name>
</gene>
<feature type="domain" description="F-box" evidence="3">
    <location>
        <begin position="34"/>
        <end position="67"/>
    </location>
</feature>
<accession>A0AAP0GKK0</accession>
<dbReference type="Pfam" id="PF00646">
    <property type="entry name" value="F-box"/>
    <property type="match status" value="1"/>
</dbReference>
<comment type="caution">
    <text evidence="5">The sequence shown here is derived from an EMBL/GenBank/DDBJ whole genome shotgun (WGS) entry which is preliminary data.</text>
</comment>
<reference evidence="5 6" key="1">
    <citation type="submission" date="2024-04" db="EMBL/GenBank/DDBJ databases">
        <title>The reference genome of an endangered Asteraceae, Deinandra increscens subsp. villosa, native to the Central Coast of California.</title>
        <authorList>
            <person name="Guilliams M."/>
            <person name="Hasenstab-Lehman K."/>
            <person name="Meyer R."/>
            <person name="Mcevoy S."/>
        </authorList>
    </citation>
    <scope>NUCLEOTIDE SEQUENCE [LARGE SCALE GENOMIC DNA]</scope>
    <source>
        <tissue evidence="5">Leaf</tissue>
    </source>
</reference>